<keyword evidence="4" id="KW-1015">Disulfide bond</keyword>
<dbReference type="OMA" id="IWHSAIQ"/>
<dbReference type="PANTHER" id="PTHR11890:SF10">
    <property type="entry name" value="X-LINKED INTERLEUKIN-1 RECEPTOR ACCESSORY PROTEIN-LIKE 2"/>
    <property type="match status" value="1"/>
</dbReference>
<evidence type="ECO:0000256" key="1">
    <source>
        <dbReference type="ARBA" id="ARBA00009752"/>
    </source>
</evidence>
<reference evidence="8 9" key="1">
    <citation type="journal article" date="2018" name="Nat. Ecol. Evol.">
        <title>Shark genomes provide insights into elasmobranch evolution and the origin of vertebrates.</title>
        <authorList>
            <person name="Hara Y"/>
            <person name="Yamaguchi K"/>
            <person name="Onimaru K"/>
            <person name="Kadota M"/>
            <person name="Koyanagi M"/>
            <person name="Keeley SD"/>
            <person name="Tatsumi K"/>
            <person name="Tanaka K"/>
            <person name="Motone F"/>
            <person name="Kageyama Y"/>
            <person name="Nozu R"/>
            <person name="Adachi N"/>
            <person name="Nishimura O"/>
            <person name="Nakagawa R"/>
            <person name="Tanegashima C"/>
            <person name="Kiyatake I"/>
            <person name="Matsumoto R"/>
            <person name="Murakumo K"/>
            <person name="Nishida K"/>
            <person name="Terakita A"/>
            <person name="Kuratani S"/>
            <person name="Sato K"/>
            <person name="Hyodo S Kuraku.S."/>
        </authorList>
    </citation>
    <scope>NUCLEOTIDE SEQUENCE [LARGE SCALE GENOMIC DNA]</scope>
</reference>
<protein>
    <recommendedName>
        <fullName evidence="7">Ig-like domain-containing protein</fullName>
    </recommendedName>
</protein>
<evidence type="ECO:0000256" key="3">
    <source>
        <dbReference type="ARBA" id="ARBA00022737"/>
    </source>
</evidence>
<dbReference type="Gene3D" id="2.60.40.10">
    <property type="entry name" value="Immunoglobulins"/>
    <property type="match status" value="1"/>
</dbReference>
<keyword evidence="5" id="KW-0325">Glycoprotein</keyword>
<keyword evidence="9" id="KW-1185">Reference proteome</keyword>
<dbReference type="InterPro" id="IPR036179">
    <property type="entry name" value="Ig-like_dom_sf"/>
</dbReference>
<evidence type="ECO:0000256" key="2">
    <source>
        <dbReference type="ARBA" id="ARBA00022729"/>
    </source>
</evidence>
<name>A0A401PFF6_SCYTO</name>
<proteinExistence type="inferred from homology"/>
<comment type="similarity">
    <text evidence="1">Belongs to the interleukin-1 receptor family.</text>
</comment>
<sequence length="121" mass="14191">MSLTVAENDSGLCYSSMIRNLEKAEITKSKELLCREIEDFITEDQDLDIVWYKECLPKSWRSTVLQKRNTLVIQKVQEDDLGNYTCELKYKNKLVRRTTELRITEGALPFRINEDLKPDSK</sequence>
<evidence type="ECO:0000256" key="6">
    <source>
        <dbReference type="ARBA" id="ARBA00023319"/>
    </source>
</evidence>
<accession>A0A401PFF6</accession>
<gene>
    <name evidence="8" type="ORF">scyTo_0001720</name>
</gene>
<dbReference type="PROSITE" id="PS50835">
    <property type="entry name" value="IG_LIKE"/>
    <property type="match status" value="1"/>
</dbReference>
<evidence type="ECO:0000256" key="5">
    <source>
        <dbReference type="ARBA" id="ARBA00023180"/>
    </source>
</evidence>
<keyword evidence="6" id="KW-0393">Immunoglobulin domain</keyword>
<dbReference type="InterPro" id="IPR015621">
    <property type="entry name" value="IL-1_rcpt_fam"/>
</dbReference>
<dbReference type="Proteomes" id="UP000288216">
    <property type="component" value="Unassembled WGS sequence"/>
</dbReference>
<evidence type="ECO:0000313" key="9">
    <source>
        <dbReference type="Proteomes" id="UP000288216"/>
    </source>
</evidence>
<feature type="domain" description="Ig-like" evidence="7">
    <location>
        <begin position="32"/>
        <end position="102"/>
    </location>
</feature>
<dbReference type="InterPro" id="IPR013783">
    <property type="entry name" value="Ig-like_fold"/>
</dbReference>
<dbReference type="SUPFAM" id="SSF48726">
    <property type="entry name" value="Immunoglobulin"/>
    <property type="match status" value="1"/>
</dbReference>
<evidence type="ECO:0000256" key="4">
    <source>
        <dbReference type="ARBA" id="ARBA00023157"/>
    </source>
</evidence>
<dbReference type="EMBL" id="BFAA01000398">
    <property type="protein sequence ID" value="GCB71851.1"/>
    <property type="molecule type" value="Genomic_DNA"/>
</dbReference>
<evidence type="ECO:0000313" key="8">
    <source>
        <dbReference type="EMBL" id="GCB71851.1"/>
    </source>
</evidence>
<dbReference type="STRING" id="75743.A0A401PFF6"/>
<evidence type="ECO:0000259" key="7">
    <source>
        <dbReference type="PROSITE" id="PS50835"/>
    </source>
</evidence>
<organism evidence="8 9">
    <name type="scientific">Scyliorhinus torazame</name>
    <name type="common">Cloudy catshark</name>
    <name type="synonym">Catulus torazame</name>
    <dbReference type="NCBI Taxonomy" id="75743"/>
    <lineage>
        <taxon>Eukaryota</taxon>
        <taxon>Metazoa</taxon>
        <taxon>Chordata</taxon>
        <taxon>Craniata</taxon>
        <taxon>Vertebrata</taxon>
        <taxon>Chondrichthyes</taxon>
        <taxon>Elasmobranchii</taxon>
        <taxon>Galeomorphii</taxon>
        <taxon>Galeoidea</taxon>
        <taxon>Carcharhiniformes</taxon>
        <taxon>Scyliorhinidae</taxon>
        <taxon>Scyliorhinus</taxon>
    </lineage>
</organism>
<dbReference type="OrthoDB" id="9925886at2759"/>
<keyword evidence="2" id="KW-0732">Signal</keyword>
<dbReference type="InterPro" id="IPR007110">
    <property type="entry name" value="Ig-like_dom"/>
</dbReference>
<dbReference type="InterPro" id="IPR013098">
    <property type="entry name" value="Ig_I-set"/>
</dbReference>
<dbReference type="PANTHER" id="PTHR11890">
    <property type="entry name" value="INTERLEUKIN-1 RECEPTOR FAMILY MEMBER"/>
    <property type="match status" value="1"/>
</dbReference>
<comment type="caution">
    <text evidence="8">The sequence shown here is derived from an EMBL/GenBank/DDBJ whole genome shotgun (WGS) entry which is preliminary data.</text>
</comment>
<keyword evidence="3" id="KW-0677">Repeat</keyword>
<dbReference type="AlphaFoldDB" id="A0A401PFF6"/>
<dbReference type="FunFam" id="2.60.40.10:FF:000188">
    <property type="entry name" value="Interleukin-1 receptor accessory protein-like 1"/>
    <property type="match status" value="1"/>
</dbReference>
<dbReference type="Pfam" id="PF07679">
    <property type="entry name" value="I-set"/>
    <property type="match status" value="1"/>
</dbReference>